<evidence type="ECO:0000313" key="12">
    <source>
        <dbReference type="Proteomes" id="UP000235786"/>
    </source>
</evidence>
<dbReference type="CDD" id="cd00882">
    <property type="entry name" value="Ras_like_GTPase"/>
    <property type="match status" value="1"/>
</dbReference>
<proteinExistence type="predicted"/>
<dbReference type="GO" id="GO:0005525">
    <property type="term" value="F:GTP binding"/>
    <property type="evidence" value="ECO:0007669"/>
    <property type="project" value="InterPro"/>
</dbReference>
<dbReference type="InterPro" id="IPR027417">
    <property type="entry name" value="P-loop_NTPase"/>
</dbReference>
<sequence length="1093" mass="123478">MAESDDDSQESGSNYIDCCGVCEADEQSKGLYICQACDLTLCSECWETQAAHKPKRKSSTRVEAIVHEKTKLSTIKLVQPAFSSSADESTIEARLAEDADTAWFGEDDTTLFFHDHGRYAELMEAASDSSSTAKQDSMERDLSLSPPYRTPSLVSFVGQTGAGKSTLINLLIKVKESPASGTTQCPVVGVSGKDGELSTSEDVHLYLDPSTFLSEAPILYADCEGLDGGERLPLATTSRQKRGLPELEQGSDDDTPFFRARYHSEHELQWATSQKERTRHYAVSRFYPRLLFTFSDVVIFVHRNQRAIELVVKQLIEWAAAALETTCNQPILPYAIIVLNASEQDINPLLWDVDFATNSLLESLAETVDRTPAFVEHAKLWRDRHKDIQSLKDLILCYYSDVRVIRLPTSKQSNLVLDQGQKLYGEIEDCCRNARKRRLDLRMLLTAGQLQSYLQDAFVHYSQSLKIPFDFVQASFLHNPIPFNFGGSILKLAIAMLKEQKDPDANAIFNKLGNLVASCIMLDAVRHRNIGTANLIFPQYLDYLDEALERFCDEHWPCECLDIPSTVTYRCVNVRIGHDSKGHQDKDGRIFAPGNYKSGFTFEGKRDKLHARVYFRLEYLLHQLASRPGRGESQAGAAAEMHRSNITEFFRKPSNRSRPINLHDHDHSVCWCCLFEAPEHVLSCGHVLCTPCVKAYGRYETRTSVRIHECPFESYTECEPRSIYIMPEMAGIRVLVLDDGGVRGIIQLEILRLIEKELDSKILIKVFFDIIVGKGSGSVIALGLLTNHWTVDDRVANVFRIFKQSFSSRNRRTHPRFKHPTCRYRPKALEQSLRETFTENKTLMEAGVDRRVGTTTKIVIPVVSSGGKQLLFTNYLRRNTANVTHQLYSPEDPKDEMKIWEAARAAMAHPFLFKPLKHAASKQAYSNDERDVNPIMIANSEFQNIWGSSRAKYPDFVLSIGTGLSTSQSASFVGMETPVKPSRPTKLSMLGRNKRNVSPRFDQQCEKMWNDYLGSLGISSATAGKYIRLNIKAFELPAIDDFSSVELLRDMVKAQTDLTEIRKVASRLIAKLFYFETVGEMEKIGSDFFLRGW</sequence>
<dbReference type="PANTHER" id="PTHR24185">
    <property type="entry name" value="CALCIUM-INDEPENDENT PHOSPHOLIPASE A2-GAMMA"/>
    <property type="match status" value="1"/>
</dbReference>
<dbReference type="AlphaFoldDB" id="A0A2J6RP76"/>
<dbReference type="Proteomes" id="UP000235786">
    <property type="component" value="Unassembled WGS sequence"/>
</dbReference>
<accession>A0A2J6RP76</accession>
<dbReference type="EMBL" id="KZ613945">
    <property type="protein sequence ID" value="PMD40325.1"/>
    <property type="molecule type" value="Genomic_DNA"/>
</dbReference>
<evidence type="ECO:0000256" key="2">
    <source>
        <dbReference type="ARBA" id="ARBA00022771"/>
    </source>
</evidence>
<evidence type="ECO:0000259" key="10">
    <source>
        <dbReference type="PROSITE" id="PS51635"/>
    </source>
</evidence>
<dbReference type="InterPro" id="IPR016035">
    <property type="entry name" value="Acyl_Trfase/lysoPLipase"/>
</dbReference>
<dbReference type="GO" id="GO:0016042">
    <property type="term" value="P:lipid catabolic process"/>
    <property type="evidence" value="ECO:0007669"/>
    <property type="project" value="UniProtKB-KW"/>
</dbReference>
<evidence type="ECO:0000256" key="8">
    <source>
        <dbReference type="PROSITE-ProRule" id="PRU01161"/>
    </source>
</evidence>
<keyword evidence="3" id="KW-0378">Hydrolase</keyword>
<feature type="domain" description="PNPLA" evidence="10">
    <location>
        <begin position="735"/>
        <end position="939"/>
    </location>
</feature>
<reference evidence="11 12" key="1">
    <citation type="submission" date="2016-04" db="EMBL/GenBank/DDBJ databases">
        <title>A degradative enzymes factory behind the ericoid mycorrhizal symbiosis.</title>
        <authorList>
            <consortium name="DOE Joint Genome Institute"/>
            <person name="Martino E."/>
            <person name="Morin E."/>
            <person name="Grelet G."/>
            <person name="Kuo A."/>
            <person name="Kohler A."/>
            <person name="Daghino S."/>
            <person name="Barry K."/>
            <person name="Choi C."/>
            <person name="Cichocki N."/>
            <person name="Clum A."/>
            <person name="Copeland A."/>
            <person name="Hainaut M."/>
            <person name="Haridas S."/>
            <person name="Labutti K."/>
            <person name="Lindquist E."/>
            <person name="Lipzen A."/>
            <person name="Khouja H.-R."/>
            <person name="Murat C."/>
            <person name="Ohm R."/>
            <person name="Olson A."/>
            <person name="Spatafora J."/>
            <person name="Veneault-Fourrey C."/>
            <person name="Henrissat B."/>
            <person name="Grigoriev I."/>
            <person name="Martin F."/>
            <person name="Perotto S."/>
        </authorList>
    </citation>
    <scope>NUCLEOTIDE SEQUENCE [LARGE SCALE GENOMIC DNA]</scope>
    <source>
        <strain evidence="11 12">F</strain>
    </source>
</reference>
<dbReference type="SUPFAM" id="SSF52540">
    <property type="entry name" value="P-loop containing nucleoside triphosphate hydrolases"/>
    <property type="match status" value="1"/>
</dbReference>
<evidence type="ECO:0000256" key="1">
    <source>
        <dbReference type="ARBA" id="ARBA00022723"/>
    </source>
</evidence>
<dbReference type="Gene3D" id="3.40.1090.10">
    <property type="entry name" value="Cytosolic phospholipase A2 catalytic domain"/>
    <property type="match status" value="1"/>
</dbReference>
<keyword evidence="5" id="KW-0442">Lipid degradation</keyword>
<dbReference type="InterPro" id="IPR002641">
    <property type="entry name" value="PNPLA_dom"/>
</dbReference>
<keyword evidence="12" id="KW-1185">Reference proteome</keyword>
<keyword evidence="4" id="KW-0862">Zinc</keyword>
<gene>
    <name evidence="11" type="ORF">L207DRAFT_427099</name>
</gene>
<dbReference type="Pfam" id="PF01926">
    <property type="entry name" value="MMR_HSR1"/>
    <property type="match status" value="1"/>
</dbReference>
<evidence type="ECO:0000256" key="6">
    <source>
        <dbReference type="ARBA" id="ARBA00023098"/>
    </source>
</evidence>
<dbReference type="PROSITE" id="PS51635">
    <property type="entry name" value="PNPLA"/>
    <property type="match status" value="1"/>
</dbReference>
<evidence type="ECO:0000256" key="4">
    <source>
        <dbReference type="ARBA" id="ARBA00022833"/>
    </source>
</evidence>
<dbReference type="GO" id="GO:0008270">
    <property type="term" value="F:zinc ion binding"/>
    <property type="evidence" value="ECO:0007669"/>
    <property type="project" value="UniProtKB-KW"/>
</dbReference>
<dbReference type="GO" id="GO:0019369">
    <property type="term" value="P:arachidonate metabolic process"/>
    <property type="evidence" value="ECO:0007669"/>
    <property type="project" value="TreeGrafter"/>
</dbReference>
<dbReference type="PROSITE" id="PS00518">
    <property type="entry name" value="ZF_RING_1"/>
    <property type="match status" value="1"/>
</dbReference>
<dbReference type="SUPFAM" id="SSF52151">
    <property type="entry name" value="FabD/lysophospholipase-like"/>
    <property type="match status" value="1"/>
</dbReference>
<dbReference type="InterPro" id="IPR017907">
    <property type="entry name" value="Znf_RING_CS"/>
</dbReference>
<feature type="domain" description="RING-type" evidence="9">
    <location>
        <begin position="670"/>
        <end position="714"/>
    </location>
</feature>
<dbReference type="InterPro" id="IPR001841">
    <property type="entry name" value="Znf_RING"/>
</dbReference>
<comment type="caution">
    <text evidence="8">Lacks conserved residue(s) required for the propagation of feature annotation.</text>
</comment>
<dbReference type="GO" id="GO:0047499">
    <property type="term" value="F:calcium-independent phospholipase A2 activity"/>
    <property type="evidence" value="ECO:0007669"/>
    <property type="project" value="TreeGrafter"/>
</dbReference>
<evidence type="ECO:0000259" key="9">
    <source>
        <dbReference type="PROSITE" id="PS50089"/>
    </source>
</evidence>
<keyword evidence="2 7" id="KW-0863">Zinc-finger</keyword>
<name>A0A2J6RP76_HYAVF</name>
<evidence type="ECO:0000313" key="11">
    <source>
        <dbReference type="EMBL" id="PMD40325.1"/>
    </source>
</evidence>
<dbReference type="Pfam" id="PF01734">
    <property type="entry name" value="Patatin"/>
    <property type="match status" value="1"/>
</dbReference>
<dbReference type="PANTHER" id="PTHR24185:SF1">
    <property type="entry name" value="CALCIUM-INDEPENDENT PHOSPHOLIPASE A2-GAMMA"/>
    <property type="match status" value="1"/>
</dbReference>
<dbReference type="GO" id="GO:0046486">
    <property type="term" value="P:glycerolipid metabolic process"/>
    <property type="evidence" value="ECO:0007669"/>
    <property type="project" value="UniProtKB-ARBA"/>
</dbReference>
<dbReference type="Gene3D" id="3.40.50.300">
    <property type="entry name" value="P-loop containing nucleotide triphosphate hydrolases"/>
    <property type="match status" value="1"/>
</dbReference>
<keyword evidence="6" id="KW-0443">Lipid metabolism</keyword>
<dbReference type="GO" id="GO:0016020">
    <property type="term" value="C:membrane"/>
    <property type="evidence" value="ECO:0007669"/>
    <property type="project" value="TreeGrafter"/>
</dbReference>
<dbReference type="PROSITE" id="PS50089">
    <property type="entry name" value="ZF_RING_2"/>
    <property type="match status" value="1"/>
</dbReference>
<evidence type="ECO:0000256" key="7">
    <source>
        <dbReference type="PROSITE-ProRule" id="PRU00175"/>
    </source>
</evidence>
<dbReference type="InterPro" id="IPR006073">
    <property type="entry name" value="GTP-bd"/>
</dbReference>
<evidence type="ECO:0000256" key="5">
    <source>
        <dbReference type="ARBA" id="ARBA00022963"/>
    </source>
</evidence>
<protein>
    <submittedName>
        <fullName evidence="11">FabD/lysophospholipase-like protein</fullName>
    </submittedName>
</protein>
<keyword evidence="1" id="KW-0479">Metal-binding</keyword>
<evidence type="ECO:0000256" key="3">
    <source>
        <dbReference type="ARBA" id="ARBA00022801"/>
    </source>
</evidence>
<dbReference type="OrthoDB" id="194358at2759"/>
<dbReference type="STRING" id="1149755.A0A2J6RP76"/>
<organism evidence="11 12">
    <name type="scientific">Hyaloscypha variabilis (strain UAMH 11265 / GT02V1 / F)</name>
    <name type="common">Meliniomyces variabilis</name>
    <dbReference type="NCBI Taxonomy" id="1149755"/>
    <lineage>
        <taxon>Eukaryota</taxon>
        <taxon>Fungi</taxon>
        <taxon>Dikarya</taxon>
        <taxon>Ascomycota</taxon>
        <taxon>Pezizomycotina</taxon>
        <taxon>Leotiomycetes</taxon>
        <taxon>Helotiales</taxon>
        <taxon>Hyaloscyphaceae</taxon>
        <taxon>Hyaloscypha</taxon>
        <taxon>Hyaloscypha variabilis</taxon>
    </lineage>
</organism>